<accession>M2PDC2</accession>
<keyword evidence="3" id="KW-1185">Reference proteome</keyword>
<feature type="region of interest" description="Disordered" evidence="1">
    <location>
        <begin position="117"/>
        <end position="153"/>
    </location>
</feature>
<dbReference type="Proteomes" id="UP000016930">
    <property type="component" value="Unassembled WGS sequence"/>
</dbReference>
<feature type="compositionally biased region" description="Basic and acidic residues" evidence="1">
    <location>
        <begin position="413"/>
        <end position="425"/>
    </location>
</feature>
<feature type="compositionally biased region" description="Low complexity" evidence="1">
    <location>
        <begin position="329"/>
        <end position="401"/>
    </location>
</feature>
<feature type="region of interest" description="Disordered" evidence="1">
    <location>
        <begin position="76"/>
        <end position="103"/>
    </location>
</feature>
<dbReference type="HOGENOM" id="CLU_694654_0_0_1"/>
<protein>
    <submittedName>
        <fullName evidence="2">Uncharacterized protein</fullName>
    </submittedName>
</protein>
<dbReference type="EMBL" id="KB445805">
    <property type="protein sequence ID" value="EMD33779.1"/>
    <property type="molecule type" value="Genomic_DNA"/>
</dbReference>
<feature type="compositionally biased region" description="Low complexity" evidence="1">
    <location>
        <begin position="288"/>
        <end position="297"/>
    </location>
</feature>
<evidence type="ECO:0000256" key="1">
    <source>
        <dbReference type="SAM" id="MobiDB-lite"/>
    </source>
</evidence>
<dbReference type="OrthoDB" id="3266915at2759"/>
<feature type="region of interest" description="Disordered" evidence="1">
    <location>
        <begin position="268"/>
        <end position="425"/>
    </location>
</feature>
<sequence length="448" mass="47495">MLSQRPLAFAGENQHAHPAHFKTPGKGLRKENALGLGGPTTVHGKGKAAQTPFHSALPAKSGLGVKPILTISRPLLDKTPFPNRVQPAPARSPAAHKTPCPQKAAKPAFLLAPEQAQTPGAALRPSSLRKSLRAPRSGGKPALPSGGGVREGEGVAFKTPLTRGNHWDVSDGDVSVGAGEQAELELALGGAEVEEDDDEIEYMPPKVAEQPYEPWFEMPDYKQLGAGLRQLMYTDRFDDTADVYFGQDLDLQEIDTEELLRESGAGWEQLALPELEDDSPFARPSRLSPSTSEQQPQPEAPPKPTPTLRTQPSRTTRAPAPTPAPVPASRPATRASSRLATAASSTSTSTTTLRRPATRSTAAAGGAAPTTRPATRSAAGRVTRSATSVAAEVAATRSRSALARPAVSQSSRAEGDRTARKATVEPPRDLLLVFEHETGLEEDFAFEV</sequence>
<dbReference type="AlphaFoldDB" id="M2PDC2"/>
<evidence type="ECO:0000313" key="3">
    <source>
        <dbReference type="Proteomes" id="UP000016930"/>
    </source>
</evidence>
<evidence type="ECO:0000313" key="2">
    <source>
        <dbReference type="EMBL" id="EMD33779.1"/>
    </source>
</evidence>
<reference evidence="2 3" key="1">
    <citation type="journal article" date="2012" name="Proc. Natl. Acad. Sci. U.S.A.">
        <title>Comparative genomics of Ceriporiopsis subvermispora and Phanerochaete chrysosporium provide insight into selective ligninolysis.</title>
        <authorList>
            <person name="Fernandez-Fueyo E."/>
            <person name="Ruiz-Duenas F.J."/>
            <person name="Ferreira P."/>
            <person name="Floudas D."/>
            <person name="Hibbett D.S."/>
            <person name="Canessa P."/>
            <person name="Larrondo L.F."/>
            <person name="James T.Y."/>
            <person name="Seelenfreund D."/>
            <person name="Lobos S."/>
            <person name="Polanco R."/>
            <person name="Tello M."/>
            <person name="Honda Y."/>
            <person name="Watanabe T."/>
            <person name="Watanabe T."/>
            <person name="Ryu J.S."/>
            <person name="Kubicek C.P."/>
            <person name="Schmoll M."/>
            <person name="Gaskell J."/>
            <person name="Hammel K.E."/>
            <person name="St John F.J."/>
            <person name="Vanden Wymelenberg A."/>
            <person name="Sabat G."/>
            <person name="Splinter BonDurant S."/>
            <person name="Syed K."/>
            <person name="Yadav J.S."/>
            <person name="Doddapaneni H."/>
            <person name="Subramanian V."/>
            <person name="Lavin J.L."/>
            <person name="Oguiza J.A."/>
            <person name="Perez G."/>
            <person name="Pisabarro A.G."/>
            <person name="Ramirez L."/>
            <person name="Santoyo F."/>
            <person name="Master E."/>
            <person name="Coutinho P.M."/>
            <person name="Henrissat B."/>
            <person name="Lombard V."/>
            <person name="Magnuson J.K."/>
            <person name="Kuees U."/>
            <person name="Hori C."/>
            <person name="Igarashi K."/>
            <person name="Samejima M."/>
            <person name="Held B.W."/>
            <person name="Barry K.W."/>
            <person name="LaButti K.M."/>
            <person name="Lapidus A."/>
            <person name="Lindquist E.A."/>
            <person name="Lucas S.M."/>
            <person name="Riley R."/>
            <person name="Salamov A.A."/>
            <person name="Hoffmeister D."/>
            <person name="Schwenk D."/>
            <person name="Hadar Y."/>
            <person name="Yarden O."/>
            <person name="de Vries R.P."/>
            <person name="Wiebenga A."/>
            <person name="Stenlid J."/>
            <person name="Eastwood D."/>
            <person name="Grigoriev I.V."/>
            <person name="Berka R.M."/>
            <person name="Blanchette R.A."/>
            <person name="Kersten P."/>
            <person name="Martinez A.T."/>
            <person name="Vicuna R."/>
            <person name="Cullen D."/>
        </authorList>
    </citation>
    <scope>NUCLEOTIDE SEQUENCE [LARGE SCALE GENOMIC DNA]</scope>
    <source>
        <strain evidence="2 3">B</strain>
    </source>
</reference>
<dbReference type="STRING" id="914234.M2PDC2"/>
<name>M2PDC2_CERS8</name>
<feature type="region of interest" description="Disordered" evidence="1">
    <location>
        <begin position="1"/>
        <end position="50"/>
    </location>
</feature>
<gene>
    <name evidence="2" type="ORF">CERSUDRAFT_98328</name>
</gene>
<organism evidence="2 3">
    <name type="scientific">Ceriporiopsis subvermispora (strain B)</name>
    <name type="common">White-rot fungus</name>
    <name type="synonym">Gelatoporia subvermispora</name>
    <dbReference type="NCBI Taxonomy" id="914234"/>
    <lineage>
        <taxon>Eukaryota</taxon>
        <taxon>Fungi</taxon>
        <taxon>Dikarya</taxon>
        <taxon>Basidiomycota</taxon>
        <taxon>Agaricomycotina</taxon>
        <taxon>Agaricomycetes</taxon>
        <taxon>Polyporales</taxon>
        <taxon>Gelatoporiaceae</taxon>
        <taxon>Gelatoporia</taxon>
    </lineage>
</organism>
<proteinExistence type="predicted"/>